<sequence>MACKLLFWKLKDYQNILLYSPLGHELDIRPLI</sequence>
<proteinExistence type="predicted"/>
<accession>A0A438VRH0</accession>
<dbReference type="GO" id="GO:0016874">
    <property type="term" value="F:ligase activity"/>
    <property type="evidence" value="ECO:0007669"/>
    <property type="project" value="UniProtKB-KW"/>
</dbReference>
<evidence type="ECO:0000313" key="2">
    <source>
        <dbReference type="Proteomes" id="UP000289022"/>
    </source>
</evidence>
<name>A0A438VRH0_HELPX</name>
<feature type="non-terminal residue" evidence="1">
    <location>
        <position position="32"/>
    </location>
</feature>
<comment type="caution">
    <text evidence="1">The sequence shown here is derived from an EMBL/GenBank/DDBJ whole genome shotgun (WGS) entry which is preliminary data.</text>
</comment>
<reference evidence="1 2" key="1">
    <citation type="submission" date="2018-11" db="EMBL/GenBank/DDBJ databases">
        <title>Genetic determinants and prediction of antibiotic resistance phenotypes in Helicobacter pylori.</title>
        <authorList>
            <person name="Wagner K."/>
        </authorList>
    </citation>
    <scope>NUCLEOTIDE SEQUENCE [LARGE SCALE GENOMIC DNA]</scope>
    <source>
        <strain evidence="1 2">ZH70</strain>
    </source>
</reference>
<dbReference type="Proteomes" id="UP000289022">
    <property type="component" value="Unassembled WGS sequence"/>
</dbReference>
<dbReference type="EMBL" id="RJGP01001539">
    <property type="protein sequence ID" value="RVZ13161.1"/>
    <property type="molecule type" value="Genomic_DNA"/>
</dbReference>
<keyword evidence="1" id="KW-0436">Ligase</keyword>
<evidence type="ECO:0000313" key="1">
    <source>
        <dbReference type="EMBL" id="RVZ13161.1"/>
    </source>
</evidence>
<protein>
    <submittedName>
        <fullName evidence="1">5-formyltetrahydrofolate cyclo-ligase</fullName>
    </submittedName>
</protein>
<gene>
    <name evidence="1" type="ORF">EC518_14670</name>
</gene>
<dbReference type="AlphaFoldDB" id="A0A438VRH0"/>
<organism evidence="1 2">
    <name type="scientific">Helicobacter pylori</name>
    <name type="common">Campylobacter pylori</name>
    <dbReference type="NCBI Taxonomy" id="210"/>
    <lineage>
        <taxon>Bacteria</taxon>
        <taxon>Pseudomonadati</taxon>
        <taxon>Campylobacterota</taxon>
        <taxon>Epsilonproteobacteria</taxon>
        <taxon>Campylobacterales</taxon>
        <taxon>Helicobacteraceae</taxon>
        <taxon>Helicobacter</taxon>
    </lineage>
</organism>